<evidence type="ECO:0000256" key="5">
    <source>
        <dbReference type="ARBA" id="ARBA00023242"/>
    </source>
</evidence>
<evidence type="ECO:0000256" key="6">
    <source>
        <dbReference type="SAM" id="MobiDB-lite"/>
    </source>
</evidence>
<sequence>MDDRPPHHHPYGVSDFRQLIAGAMPPPEVFPSHHRGPQPMELMMMAAAGSQMRIHGQGGAGVVGSFHEFPGEASSAAAAAIAFDGGDGASSRWPRQETLTLLEIRSRLDSRFREANQKGPLWDEVSRIMSEEHGYHRSGKKCREKFENLYKYYKKTKEGKAGRHDGKHYRFFRQLEALYGDHRLPQQTTCSMAPANMVNSLGSYYPSIISPQSINNKHEAYSHQSQKAFSDSLSLSDSSDFDTSSSDDEDNSGTKDPMAEITNARAKKRRTGRSWKAKIKDFIDSRMRKLIEKQEAWVEKMMRVLEEKEQERLIREEEWRRQEIAQIDKEHKFWAKERAWIEARDAAFMEAIHNLTSRTSSDHMMWVDNHHNIPLARVENEKATKATLTSKDDHISSLCDQRPGVSYCEISDQQGLGTAARVVHHLTDRFDASSSIAGNVGPDGCFRFLMGDGESVWENYCVKLNKGSENY</sequence>
<evidence type="ECO:0000256" key="1">
    <source>
        <dbReference type="ARBA" id="ARBA00004123"/>
    </source>
</evidence>
<feature type="compositionally biased region" description="Low complexity" evidence="6">
    <location>
        <begin position="230"/>
        <end position="244"/>
    </location>
</feature>
<dbReference type="Pfam" id="PF13837">
    <property type="entry name" value="Myb_DNA-bind_4"/>
    <property type="match status" value="1"/>
</dbReference>
<feature type="region of interest" description="Disordered" evidence="6">
    <location>
        <begin position="218"/>
        <end position="272"/>
    </location>
</feature>
<dbReference type="PROSITE" id="PS50090">
    <property type="entry name" value="MYB_LIKE"/>
    <property type="match status" value="1"/>
</dbReference>
<keyword evidence="2" id="KW-0805">Transcription regulation</keyword>
<dbReference type="Proteomes" id="UP001346149">
    <property type="component" value="Unassembled WGS sequence"/>
</dbReference>
<evidence type="ECO:0000313" key="9">
    <source>
        <dbReference type="Proteomes" id="UP001346149"/>
    </source>
</evidence>
<dbReference type="PANTHER" id="PTHR21654">
    <property type="entry name" value="FI21293P1"/>
    <property type="match status" value="1"/>
</dbReference>
<dbReference type="InterPro" id="IPR044822">
    <property type="entry name" value="Myb_DNA-bind_4"/>
</dbReference>
<keyword evidence="5" id="KW-0539">Nucleus</keyword>
<dbReference type="InterPro" id="IPR001005">
    <property type="entry name" value="SANT/Myb"/>
</dbReference>
<dbReference type="GO" id="GO:0005634">
    <property type="term" value="C:nucleus"/>
    <property type="evidence" value="ECO:0007669"/>
    <property type="project" value="UniProtKB-SubCell"/>
</dbReference>
<comment type="caution">
    <text evidence="8">The sequence shown here is derived from an EMBL/GenBank/DDBJ whole genome shotgun (WGS) entry which is preliminary data.</text>
</comment>
<name>A0AAN7QJ65_TRANT</name>
<evidence type="ECO:0000259" key="7">
    <source>
        <dbReference type="PROSITE" id="PS50090"/>
    </source>
</evidence>
<gene>
    <name evidence="8" type="ORF">SAY86_027667</name>
</gene>
<organism evidence="8 9">
    <name type="scientific">Trapa natans</name>
    <name type="common">Water chestnut</name>
    <dbReference type="NCBI Taxonomy" id="22666"/>
    <lineage>
        <taxon>Eukaryota</taxon>
        <taxon>Viridiplantae</taxon>
        <taxon>Streptophyta</taxon>
        <taxon>Embryophyta</taxon>
        <taxon>Tracheophyta</taxon>
        <taxon>Spermatophyta</taxon>
        <taxon>Magnoliopsida</taxon>
        <taxon>eudicotyledons</taxon>
        <taxon>Gunneridae</taxon>
        <taxon>Pentapetalae</taxon>
        <taxon>rosids</taxon>
        <taxon>malvids</taxon>
        <taxon>Myrtales</taxon>
        <taxon>Lythraceae</taxon>
        <taxon>Trapa</taxon>
    </lineage>
</organism>
<protein>
    <recommendedName>
        <fullName evidence="7">Myb-like domain-containing protein</fullName>
    </recommendedName>
</protein>
<evidence type="ECO:0000256" key="2">
    <source>
        <dbReference type="ARBA" id="ARBA00023015"/>
    </source>
</evidence>
<dbReference type="AlphaFoldDB" id="A0AAN7QJ65"/>
<proteinExistence type="predicted"/>
<keyword evidence="4" id="KW-0804">Transcription</keyword>
<evidence type="ECO:0000256" key="4">
    <source>
        <dbReference type="ARBA" id="ARBA00023163"/>
    </source>
</evidence>
<dbReference type="GO" id="GO:0006355">
    <property type="term" value="P:regulation of DNA-templated transcription"/>
    <property type="evidence" value="ECO:0007669"/>
    <property type="project" value="UniProtKB-ARBA"/>
</dbReference>
<dbReference type="PANTHER" id="PTHR21654:SF60">
    <property type="entry name" value="TRIHELIX TRANSCRIPTION FACTOR PTL"/>
    <property type="match status" value="1"/>
</dbReference>
<reference evidence="8 9" key="1">
    <citation type="journal article" date="2023" name="Hortic Res">
        <title>Pangenome of water caltrop reveals structural variations and asymmetric subgenome divergence after allopolyploidization.</title>
        <authorList>
            <person name="Zhang X."/>
            <person name="Chen Y."/>
            <person name="Wang L."/>
            <person name="Yuan Y."/>
            <person name="Fang M."/>
            <person name="Shi L."/>
            <person name="Lu R."/>
            <person name="Comes H.P."/>
            <person name="Ma Y."/>
            <person name="Chen Y."/>
            <person name="Huang G."/>
            <person name="Zhou Y."/>
            <person name="Zheng Z."/>
            <person name="Qiu Y."/>
        </authorList>
    </citation>
    <scope>NUCLEOTIDE SEQUENCE [LARGE SCALE GENOMIC DNA]</scope>
    <source>
        <strain evidence="8">F231</strain>
    </source>
</reference>
<comment type="subcellular location">
    <subcellularLocation>
        <location evidence="1">Nucleus</location>
    </subcellularLocation>
</comment>
<accession>A0AAN7QJ65</accession>
<keyword evidence="9" id="KW-1185">Reference proteome</keyword>
<evidence type="ECO:0000256" key="3">
    <source>
        <dbReference type="ARBA" id="ARBA00023125"/>
    </source>
</evidence>
<dbReference type="FunFam" id="1.10.10.60:FF:000342">
    <property type="entry name" value="trihelix transcription factor PTL-like"/>
    <property type="match status" value="1"/>
</dbReference>
<feature type="domain" description="Myb-like" evidence="7">
    <location>
        <begin position="91"/>
        <end position="150"/>
    </location>
</feature>
<dbReference type="Gene3D" id="1.10.10.60">
    <property type="entry name" value="Homeodomain-like"/>
    <property type="match status" value="1"/>
</dbReference>
<dbReference type="EMBL" id="JAXQNO010000021">
    <property type="protein sequence ID" value="KAK4769517.1"/>
    <property type="molecule type" value="Genomic_DNA"/>
</dbReference>
<dbReference type="CDD" id="cd12203">
    <property type="entry name" value="GT1"/>
    <property type="match status" value="1"/>
</dbReference>
<evidence type="ECO:0000313" key="8">
    <source>
        <dbReference type="EMBL" id="KAK4769517.1"/>
    </source>
</evidence>
<keyword evidence="3" id="KW-0238">DNA-binding</keyword>
<dbReference type="GO" id="GO:0003677">
    <property type="term" value="F:DNA binding"/>
    <property type="evidence" value="ECO:0007669"/>
    <property type="project" value="UniProtKB-KW"/>
</dbReference>